<name>A0A9Q3HRE2_9BASI</name>
<dbReference type="AlphaFoldDB" id="A0A9Q3HRE2"/>
<evidence type="ECO:0000313" key="1">
    <source>
        <dbReference type="EMBL" id="MBW0513612.1"/>
    </source>
</evidence>
<sequence length="126" mass="15145">MVEESNHPKVQQWYLDMRKTMSFENDKYSVEKNQYEWCFSKSRRAQAIDPQMNMQMRNNTLLTQMPGELEHAVNCRCNHNCTLEDISNTLRDVRKRTNLGKDTPYKRNDFKEKQPCCMEFKTNPEK</sequence>
<comment type="caution">
    <text evidence="1">The sequence shown here is derived from an EMBL/GenBank/DDBJ whole genome shotgun (WGS) entry which is preliminary data.</text>
</comment>
<dbReference type="Proteomes" id="UP000765509">
    <property type="component" value="Unassembled WGS sequence"/>
</dbReference>
<keyword evidence="2" id="KW-1185">Reference proteome</keyword>
<evidence type="ECO:0000313" key="2">
    <source>
        <dbReference type="Proteomes" id="UP000765509"/>
    </source>
</evidence>
<gene>
    <name evidence="1" type="ORF">O181_053327</name>
</gene>
<organism evidence="1 2">
    <name type="scientific">Austropuccinia psidii MF-1</name>
    <dbReference type="NCBI Taxonomy" id="1389203"/>
    <lineage>
        <taxon>Eukaryota</taxon>
        <taxon>Fungi</taxon>
        <taxon>Dikarya</taxon>
        <taxon>Basidiomycota</taxon>
        <taxon>Pucciniomycotina</taxon>
        <taxon>Pucciniomycetes</taxon>
        <taxon>Pucciniales</taxon>
        <taxon>Sphaerophragmiaceae</taxon>
        <taxon>Austropuccinia</taxon>
    </lineage>
</organism>
<protein>
    <submittedName>
        <fullName evidence="1">Uncharacterized protein</fullName>
    </submittedName>
</protein>
<proteinExistence type="predicted"/>
<dbReference type="EMBL" id="AVOT02023543">
    <property type="protein sequence ID" value="MBW0513612.1"/>
    <property type="molecule type" value="Genomic_DNA"/>
</dbReference>
<accession>A0A9Q3HRE2</accession>
<reference evidence="1" key="1">
    <citation type="submission" date="2021-03" db="EMBL/GenBank/DDBJ databases">
        <title>Draft genome sequence of rust myrtle Austropuccinia psidii MF-1, a brazilian biotype.</title>
        <authorList>
            <person name="Quecine M.C."/>
            <person name="Pachon D.M.R."/>
            <person name="Bonatelli M.L."/>
            <person name="Correr F.H."/>
            <person name="Franceschini L.M."/>
            <person name="Leite T.F."/>
            <person name="Margarido G.R.A."/>
            <person name="Almeida C.A."/>
            <person name="Ferrarezi J.A."/>
            <person name="Labate C.A."/>
        </authorList>
    </citation>
    <scope>NUCLEOTIDE SEQUENCE</scope>
    <source>
        <strain evidence="1">MF-1</strain>
    </source>
</reference>